<keyword evidence="2" id="KW-1185">Reference proteome</keyword>
<sequence>MLSSARYTEGFISALSYFREKYGEDGKAHFNAAVVKSQLSLGVNERGQDAPSSEIKDVVYWILSKHDALSYKMSLSR</sequence>
<dbReference type="Proteomes" id="UP000812287">
    <property type="component" value="Unassembled WGS sequence"/>
</dbReference>
<organism evidence="1 2">
    <name type="scientific">Guyanagaster necrorhizus</name>
    <dbReference type="NCBI Taxonomy" id="856835"/>
    <lineage>
        <taxon>Eukaryota</taxon>
        <taxon>Fungi</taxon>
        <taxon>Dikarya</taxon>
        <taxon>Basidiomycota</taxon>
        <taxon>Agaricomycotina</taxon>
        <taxon>Agaricomycetes</taxon>
        <taxon>Agaricomycetidae</taxon>
        <taxon>Agaricales</taxon>
        <taxon>Marasmiineae</taxon>
        <taxon>Physalacriaceae</taxon>
        <taxon>Guyanagaster</taxon>
    </lineage>
</organism>
<protein>
    <submittedName>
        <fullName evidence="1">Uncharacterized protein</fullName>
    </submittedName>
</protein>
<name>A0A9P8AUI2_9AGAR</name>
<evidence type="ECO:0000313" key="2">
    <source>
        <dbReference type="Proteomes" id="UP000812287"/>
    </source>
</evidence>
<reference evidence="1" key="1">
    <citation type="submission" date="2020-11" db="EMBL/GenBank/DDBJ databases">
        <title>Adaptations for nitrogen fixation in a non-lichenized fungal sporocarp promotes dispersal by wood-feeding termites.</title>
        <authorList>
            <consortium name="DOE Joint Genome Institute"/>
            <person name="Koch R.A."/>
            <person name="Yoon G."/>
            <person name="Arayal U."/>
            <person name="Lail K."/>
            <person name="Amirebrahimi M."/>
            <person name="Labutti K."/>
            <person name="Lipzen A."/>
            <person name="Riley R."/>
            <person name="Barry K."/>
            <person name="Henrissat B."/>
            <person name="Grigoriev I.V."/>
            <person name="Herr J.R."/>
            <person name="Aime M.C."/>
        </authorList>
    </citation>
    <scope>NUCLEOTIDE SEQUENCE</scope>
    <source>
        <strain evidence="1">MCA 3950</strain>
    </source>
</reference>
<evidence type="ECO:0000313" key="1">
    <source>
        <dbReference type="EMBL" id="KAG7448503.1"/>
    </source>
</evidence>
<gene>
    <name evidence="1" type="ORF">BT62DRAFT_929593</name>
</gene>
<accession>A0A9P8AUI2</accession>
<dbReference type="OrthoDB" id="2364174at2759"/>
<dbReference type="RefSeq" id="XP_043042003.1">
    <property type="nucleotide sequence ID" value="XM_043185751.1"/>
</dbReference>
<dbReference type="AlphaFoldDB" id="A0A9P8AUI2"/>
<proteinExistence type="predicted"/>
<dbReference type="EMBL" id="MU250529">
    <property type="protein sequence ID" value="KAG7448503.1"/>
    <property type="molecule type" value="Genomic_DNA"/>
</dbReference>
<dbReference type="GeneID" id="66108048"/>
<comment type="caution">
    <text evidence="1">The sequence shown here is derived from an EMBL/GenBank/DDBJ whole genome shotgun (WGS) entry which is preliminary data.</text>
</comment>